<dbReference type="EMBL" id="JAXOVC010000006">
    <property type="protein sequence ID" value="KAK4500156.1"/>
    <property type="molecule type" value="Genomic_DNA"/>
</dbReference>
<dbReference type="Pfam" id="PF00069">
    <property type="entry name" value="Pkinase"/>
    <property type="match status" value="1"/>
</dbReference>
<dbReference type="InterPro" id="IPR053235">
    <property type="entry name" value="Ser_Thr_kinase"/>
</dbReference>
<gene>
    <name evidence="2" type="ORF">PRZ48_008342</name>
</gene>
<reference evidence="2 3" key="1">
    <citation type="journal article" date="2023" name="G3 (Bethesda)">
        <title>A chromosome-level genome assembly of Zasmidium syzygii isolated from banana leaves.</title>
        <authorList>
            <person name="van Westerhoven A.C."/>
            <person name="Mehrabi R."/>
            <person name="Talebi R."/>
            <person name="Steentjes M.B.F."/>
            <person name="Corcolon B."/>
            <person name="Chong P.A."/>
            <person name="Kema G.H.J."/>
            <person name="Seidl M.F."/>
        </authorList>
    </citation>
    <scope>NUCLEOTIDE SEQUENCE [LARGE SCALE GENOMIC DNA]</scope>
    <source>
        <strain evidence="2 3">P124</strain>
    </source>
</reference>
<dbReference type="InterPro" id="IPR008271">
    <property type="entry name" value="Ser/Thr_kinase_AS"/>
</dbReference>
<feature type="domain" description="Protein kinase" evidence="1">
    <location>
        <begin position="238"/>
        <end position="526"/>
    </location>
</feature>
<name>A0ABR0EFW5_ZASCE</name>
<dbReference type="SMART" id="SM00220">
    <property type="entry name" value="S_TKc"/>
    <property type="match status" value="1"/>
</dbReference>
<dbReference type="PROSITE" id="PS00108">
    <property type="entry name" value="PROTEIN_KINASE_ST"/>
    <property type="match status" value="1"/>
</dbReference>
<dbReference type="PROSITE" id="PS50011">
    <property type="entry name" value="PROTEIN_KINASE_DOM"/>
    <property type="match status" value="1"/>
</dbReference>
<sequence length="531" mass="60846">MSGLDDASSDTWQSLVHEFRDKLGLNEPAGSEPTTCENDFRSALETLCSDNRERNPHREINRFRREHVQIINFVTAIDGTNKFEEEHALQPLIWQLMTSAAKAAFIARQRLRGITEVTRKLNDKVPRALTQNTDKLVKYPHETRIQKPLQQIFKEYMNCYLSMFSEFSSYPSVLCITQYEERVKSASDYFLPRTEQWEAALEAVEAERQRFLGSASVASGQYGSTGLPAPSLSARFNLNFVKHLGSGTYGDVSEVIESTTKVLYAQKMIRPRGRHDAGTMAIIEKQVRSEVEIMQKLRHHHIAAVLMCSQDGNAFYLIMHPVADYDLRYFLEELCVDNNFPRDQLRNLDNWFGCLISALTYAHNQRVKHEDIKPSNILIKHDRPYLSDFGSAKDFSTFEGGSTSPEQNIAGTPVYWSPESRNRGRSADVFSLGCVFSEMLTVRQKRSLHDYRDARQTNDTDFPTAFRKNLPAINDWMSRLPSVDQSETVQELLLGVIRDMLEEDPDQRPQAPTIKRRFRVEGERLFCASCS</sequence>
<accession>A0ABR0EFW5</accession>
<dbReference type="Proteomes" id="UP001305779">
    <property type="component" value="Unassembled WGS sequence"/>
</dbReference>
<evidence type="ECO:0000313" key="3">
    <source>
        <dbReference type="Proteomes" id="UP001305779"/>
    </source>
</evidence>
<dbReference type="PANTHER" id="PTHR24361">
    <property type="entry name" value="MITOGEN-ACTIVATED KINASE KINASE KINASE"/>
    <property type="match status" value="1"/>
</dbReference>
<proteinExistence type="predicted"/>
<evidence type="ECO:0000313" key="2">
    <source>
        <dbReference type="EMBL" id="KAK4500156.1"/>
    </source>
</evidence>
<protein>
    <recommendedName>
        <fullName evidence="1">Protein kinase domain-containing protein</fullName>
    </recommendedName>
</protein>
<dbReference type="InterPro" id="IPR011009">
    <property type="entry name" value="Kinase-like_dom_sf"/>
</dbReference>
<evidence type="ECO:0000259" key="1">
    <source>
        <dbReference type="PROSITE" id="PS50011"/>
    </source>
</evidence>
<dbReference type="Gene3D" id="1.10.510.10">
    <property type="entry name" value="Transferase(Phosphotransferase) domain 1"/>
    <property type="match status" value="1"/>
</dbReference>
<organism evidence="2 3">
    <name type="scientific">Zasmidium cellare</name>
    <name type="common">Wine cellar mold</name>
    <name type="synonym">Racodium cellare</name>
    <dbReference type="NCBI Taxonomy" id="395010"/>
    <lineage>
        <taxon>Eukaryota</taxon>
        <taxon>Fungi</taxon>
        <taxon>Dikarya</taxon>
        <taxon>Ascomycota</taxon>
        <taxon>Pezizomycotina</taxon>
        <taxon>Dothideomycetes</taxon>
        <taxon>Dothideomycetidae</taxon>
        <taxon>Mycosphaerellales</taxon>
        <taxon>Mycosphaerellaceae</taxon>
        <taxon>Zasmidium</taxon>
    </lineage>
</organism>
<keyword evidence="3" id="KW-1185">Reference proteome</keyword>
<dbReference type="Gene3D" id="3.30.200.20">
    <property type="entry name" value="Phosphorylase Kinase, domain 1"/>
    <property type="match status" value="1"/>
</dbReference>
<dbReference type="InterPro" id="IPR000719">
    <property type="entry name" value="Prot_kinase_dom"/>
</dbReference>
<dbReference type="SUPFAM" id="SSF56112">
    <property type="entry name" value="Protein kinase-like (PK-like)"/>
    <property type="match status" value="1"/>
</dbReference>
<comment type="caution">
    <text evidence="2">The sequence shown here is derived from an EMBL/GenBank/DDBJ whole genome shotgun (WGS) entry which is preliminary data.</text>
</comment>